<keyword evidence="5" id="KW-0805">Transcription regulation</keyword>
<sequence>MTSLDVRDMLDLPDSGSARPAKKQKLTAPRPVLKGLAREVQNLSGDNPIAIVPEVSAFKKKRFGKALQELGERWGSAGSETLEEEDGEAACTACGGGWGMWRWGREVAPKAEEMVEDSTFAKYNVRVNVPEYTEDEYNAKLQNKDWTKLETDHLVGLAYEYDLRWPVIWDRYEPPLPAPDAPDSLLGLVLPPKIRTMEDLKARYYSVAATMMAERKPPIKMNSVEFNLHEVMSNFNPAIETARKKFAEGAFQRTKEEAREEESLLLELKRILARADKLNEERRELYARLESPPSTGNIGIYSSSQGLQQLLQQLMQASKKRKSLMGNEGISPAAGPSQQASFDRRDSSVRESISGPSGSNNNNNNKKGPPPGPSERRQLTDEEERIYGVSRHERLGNSGPIYRHDKISKPVITKSSVQQTKIANVLNELEIPPRLIMPTVEVGEAYESLLQSINVLLDARKLADKLDGEIRIARQQKEEREKAARLEMEMGEALAGAEAGEGDEVGSGSSDSKTDEVGSGSSGSSDSKTEREKSVARSVRGGSVARSASQGHKRSASVLSAASDKTVRINIDLSAQTRAPGSQSSLRINRQCRRVDIDVRSDVAAVSDLDFACVENGAVLADGDILTNGDIVAIIAVEGCFDDNVVANSANGVHGLKNIPEETSTFLGRDAVVGVCAAIEAPAGTVATLAFENELLVEGEVVTPSKHLFFLCSLSSCRGKVRQGKLRGDLRVAVRAL</sequence>
<evidence type="ECO:0000313" key="11">
    <source>
        <dbReference type="Proteomes" id="UP000315522"/>
    </source>
</evidence>
<name>A0A559MG17_9HELO</name>
<gene>
    <name evidence="10" type="primary">SWC4</name>
    <name evidence="10" type="ORF">LAWI1_G002035</name>
</gene>
<evidence type="ECO:0000256" key="3">
    <source>
        <dbReference type="ARBA" id="ARBA00019132"/>
    </source>
</evidence>
<feature type="region of interest" description="Disordered" evidence="8">
    <location>
        <begin position="1"/>
        <end position="30"/>
    </location>
</feature>
<evidence type="ECO:0000256" key="8">
    <source>
        <dbReference type="SAM" id="MobiDB-lite"/>
    </source>
</evidence>
<comment type="similarity">
    <text evidence="2">Belongs to the SWC4 family.</text>
</comment>
<dbReference type="GO" id="GO:0000122">
    <property type="term" value="P:negative regulation of transcription by RNA polymerase II"/>
    <property type="evidence" value="ECO:0007669"/>
    <property type="project" value="TreeGrafter"/>
</dbReference>
<dbReference type="Pfam" id="PF16282">
    <property type="entry name" value="SANT_DAMP1_like"/>
    <property type="match status" value="1"/>
</dbReference>
<evidence type="ECO:0000259" key="9">
    <source>
        <dbReference type="Pfam" id="PF16282"/>
    </source>
</evidence>
<dbReference type="InterPro" id="IPR027109">
    <property type="entry name" value="Swc4/Dmap1"/>
</dbReference>
<keyword evidence="4" id="KW-0156">Chromatin regulator</keyword>
<dbReference type="GO" id="GO:0006338">
    <property type="term" value="P:chromatin remodeling"/>
    <property type="evidence" value="ECO:0007669"/>
    <property type="project" value="InterPro"/>
</dbReference>
<reference evidence="10 11" key="1">
    <citation type="submission" date="2018-05" db="EMBL/GenBank/DDBJ databases">
        <title>Genome sequencing and assembly of the regulated plant pathogen Lachnellula willkommii and related sister species for the development of diagnostic species identification markers.</title>
        <authorList>
            <person name="Giroux E."/>
            <person name="Bilodeau G."/>
        </authorList>
    </citation>
    <scope>NUCLEOTIDE SEQUENCE [LARGE SCALE GENOMIC DNA]</scope>
    <source>
        <strain evidence="10 11">CBS 172.35</strain>
    </source>
</reference>
<dbReference type="GO" id="GO:0000812">
    <property type="term" value="C:Swr1 complex"/>
    <property type="evidence" value="ECO:0007669"/>
    <property type="project" value="TreeGrafter"/>
</dbReference>
<evidence type="ECO:0000256" key="1">
    <source>
        <dbReference type="ARBA" id="ARBA00004123"/>
    </source>
</evidence>
<keyword evidence="6" id="KW-0804">Transcription</keyword>
<dbReference type="GO" id="GO:0035267">
    <property type="term" value="C:NuA4 histone acetyltransferase complex"/>
    <property type="evidence" value="ECO:0007669"/>
    <property type="project" value="InterPro"/>
</dbReference>
<dbReference type="PANTHER" id="PTHR12855">
    <property type="entry name" value="DNA METHYLTRANSFERASE 1-ASSOCIATED PROTEIN 1 FAMILY MEMBER"/>
    <property type="match status" value="1"/>
</dbReference>
<dbReference type="GO" id="GO:0003714">
    <property type="term" value="F:transcription corepressor activity"/>
    <property type="evidence" value="ECO:0007669"/>
    <property type="project" value="TreeGrafter"/>
</dbReference>
<dbReference type="AlphaFoldDB" id="A0A559MG17"/>
<evidence type="ECO:0000256" key="6">
    <source>
        <dbReference type="ARBA" id="ARBA00023163"/>
    </source>
</evidence>
<dbReference type="Gene3D" id="1.10.10.60">
    <property type="entry name" value="Homeodomain-like"/>
    <property type="match status" value="1"/>
</dbReference>
<protein>
    <recommendedName>
        <fullName evidence="3">SWR1-complex protein 4</fullName>
    </recommendedName>
</protein>
<accession>A0A559MG17</accession>
<evidence type="ECO:0000313" key="10">
    <source>
        <dbReference type="EMBL" id="TVY91896.1"/>
    </source>
</evidence>
<evidence type="ECO:0000256" key="5">
    <source>
        <dbReference type="ARBA" id="ARBA00023015"/>
    </source>
</evidence>
<dbReference type="Proteomes" id="UP000315522">
    <property type="component" value="Unassembled WGS sequence"/>
</dbReference>
<evidence type="ECO:0000256" key="2">
    <source>
        <dbReference type="ARBA" id="ARBA00006918"/>
    </source>
</evidence>
<dbReference type="PANTHER" id="PTHR12855:SF10">
    <property type="entry name" value="DNA METHYLTRANSFERASE 1-ASSOCIATED PROTEIN 1"/>
    <property type="match status" value="1"/>
</dbReference>
<feature type="domain" description="DAMP1 SANT/Myb-like" evidence="9">
    <location>
        <begin position="119"/>
        <end position="212"/>
    </location>
</feature>
<dbReference type="InterPro" id="IPR032563">
    <property type="entry name" value="DAMP1_SANT-like"/>
</dbReference>
<keyword evidence="11" id="KW-1185">Reference proteome</keyword>
<dbReference type="EMBL" id="QGML01000436">
    <property type="protein sequence ID" value="TVY91896.1"/>
    <property type="molecule type" value="Genomic_DNA"/>
</dbReference>
<comment type="caution">
    <text evidence="10">The sequence shown here is derived from an EMBL/GenBank/DDBJ whole genome shotgun (WGS) entry which is preliminary data.</text>
</comment>
<proteinExistence type="inferred from homology"/>
<evidence type="ECO:0000256" key="7">
    <source>
        <dbReference type="ARBA" id="ARBA00023242"/>
    </source>
</evidence>
<organism evidence="10 11">
    <name type="scientific">Lachnellula willkommii</name>
    <dbReference type="NCBI Taxonomy" id="215461"/>
    <lineage>
        <taxon>Eukaryota</taxon>
        <taxon>Fungi</taxon>
        <taxon>Dikarya</taxon>
        <taxon>Ascomycota</taxon>
        <taxon>Pezizomycotina</taxon>
        <taxon>Leotiomycetes</taxon>
        <taxon>Helotiales</taxon>
        <taxon>Lachnaceae</taxon>
        <taxon>Lachnellula</taxon>
    </lineage>
</organism>
<comment type="subcellular location">
    <subcellularLocation>
        <location evidence="1">Nucleus</location>
    </subcellularLocation>
</comment>
<feature type="compositionally biased region" description="Basic and acidic residues" evidence="8">
    <location>
        <begin position="1"/>
        <end position="10"/>
    </location>
</feature>
<dbReference type="GO" id="GO:0006281">
    <property type="term" value="P:DNA repair"/>
    <property type="evidence" value="ECO:0007669"/>
    <property type="project" value="InterPro"/>
</dbReference>
<feature type="region of interest" description="Disordered" evidence="8">
    <location>
        <begin position="318"/>
        <end position="380"/>
    </location>
</feature>
<feature type="region of interest" description="Disordered" evidence="8">
    <location>
        <begin position="496"/>
        <end position="559"/>
    </location>
</feature>
<feature type="compositionally biased region" description="Low complexity" evidence="8">
    <location>
        <begin position="354"/>
        <end position="367"/>
    </location>
</feature>
<evidence type="ECO:0000256" key="4">
    <source>
        <dbReference type="ARBA" id="ARBA00022853"/>
    </source>
</evidence>
<keyword evidence="7" id="KW-0539">Nucleus</keyword>